<reference evidence="3" key="1">
    <citation type="submission" date="2018-07" db="EMBL/GenBank/DDBJ databases">
        <authorList>
            <consortium name="Genoscope - CEA"/>
            <person name="William W."/>
        </authorList>
    </citation>
    <scope>NUCLEOTIDE SEQUENCE</scope>
    <source>
        <strain evidence="3">IK1</strain>
    </source>
</reference>
<evidence type="ECO:0000313" key="3">
    <source>
        <dbReference type="EMBL" id="VBB47172.1"/>
    </source>
</evidence>
<dbReference type="SUPFAM" id="SSF54001">
    <property type="entry name" value="Cysteine proteinases"/>
    <property type="match status" value="1"/>
</dbReference>
<dbReference type="EMBL" id="UPXZ01000037">
    <property type="protein sequence ID" value="VBB47172.1"/>
    <property type="molecule type" value="Genomic_DNA"/>
</dbReference>
<dbReference type="Pfam" id="PF05257">
    <property type="entry name" value="CHAP"/>
    <property type="match status" value="1"/>
</dbReference>
<sequence>MKLKKLTYLLVGFVILIILIITISKRINFNSDYVVGQPIDSLNSVFVYYNGSVSNVIGRNTSGDGYNLGLKYQCVEFVKRYYYQYLKHKMPDSYGDAKDFFDKDLKDGELNFKRNLYQYSNPSKSKPLINDLLIFNGTIFNIHGHVAIVSKVADDKIEIIQQNPGPLKKSRELFSLKQKDGKWYIDNTRIVGWLRKK</sequence>
<keyword evidence="1" id="KW-0812">Transmembrane</keyword>
<proteinExistence type="predicted"/>
<name>A0A653AGI6_9BACT</name>
<dbReference type="GO" id="GO:0016874">
    <property type="term" value="F:ligase activity"/>
    <property type="evidence" value="ECO:0007669"/>
    <property type="project" value="TreeGrafter"/>
</dbReference>
<accession>A0A653AGI6</accession>
<evidence type="ECO:0000256" key="1">
    <source>
        <dbReference type="SAM" id="Phobius"/>
    </source>
</evidence>
<feature type="domain" description="Peptidase C51" evidence="2">
    <location>
        <begin position="49"/>
        <end position="186"/>
    </location>
</feature>
<evidence type="ECO:0000259" key="2">
    <source>
        <dbReference type="PROSITE" id="PS50911"/>
    </source>
</evidence>
<keyword evidence="1" id="KW-0472">Membrane</keyword>
<dbReference type="Gene3D" id="3.90.1720.10">
    <property type="entry name" value="endopeptidase domain like (from Nostoc punctiforme)"/>
    <property type="match status" value="1"/>
</dbReference>
<keyword evidence="1" id="KW-1133">Transmembrane helix</keyword>
<dbReference type="InterPro" id="IPR007921">
    <property type="entry name" value="CHAP_dom"/>
</dbReference>
<dbReference type="PROSITE" id="PS50911">
    <property type="entry name" value="CHAP"/>
    <property type="match status" value="1"/>
</dbReference>
<dbReference type="InterPro" id="IPR038765">
    <property type="entry name" value="Papain-like_cys_pep_sf"/>
</dbReference>
<gene>
    <name evidence="3" type="ORF">TRIP_D420082</name>
</gene>
<organism evidence="3">
    <name type="scientific">uncultured Paludibacter sp</name>
    <dbReference type="NCBI Taxonomy" id="497635"/>
    <lineage>
        <taxon>Bacteria</taxon>
        <taxon>Pseudomonadati</taxon>
        <taxon>Bacteroidota</taxon>
        <taxon>Bacteroidia</taxon>
        <taxon>Bacteroidales</taxon>
        <taxon>Paludibacteraceae</taxon>
        <taxon>Paludibacter</taxon>
        <taxon>environmental samples</taxon>
    </lineage>
</organism>
<dbReference type="PANTHER" id="PTHR30094:SF0">
    <property type="entry name" value="BIFUNCTIONAL GLUTATHIONYLSPERMIDINE SYNTHETASE_AMIDASE-RELATED"/>
    <property type="match status" value="1"/>
</dbReference>
<protein>
    <submittedName>
        <fullName evidence="3">CHAP domain containing protein</fullName>
    </submittedName>
</protein>
<feature type="transmembrane region" description="Helical" evidence="1">
    <location>
        <begin position="6"/>
        <end position="23"/>
    </location>
</feature>
<dbReference type="InterPro" id="IPR051705">
    <property type="entry name" value="Gsp_Synthetase/Amidase"/>
</dbReference>
<dbReference type="AlphaFoldDB" id="A0A653AGI6"/>
<dbReference type="PANTHER" id="PTHR30094">
    <property type="entry name" value="BIFUNCTIONAL GLUTATHIONYLSPERMIDINE SYNTHETASE/AMIDASE-RELATED"/>
    <property type="match status" value="1"/>
</dbReference>